<dbReference type="InterPro" id="IPR037497">
    <property type="entry name" value="PGR5"/>
</dbReference>
<reference evidence="1" key="1">
    <citation type="journal article" date="2020" name="Nat. Genet.">
        <title>Genomic diversifications of five Gossypium allopolyploid species and their impact on cotton improvement.</title>
        <authorList>
            <person name="Chen Z.J."/>
            <person name="Sreedasyam A."/>
            <person name="Ando A."/>
            <person name="Song Q."/>
            <person name="De Santiago L.M."/>
            <person name="Hulse-Kemp A.M."/>
            <person name="Ding M."/>
            <person name="Ye W."/>
            <person name="Kirkbride R.C."/>
            <person name="Jenkins J."/>
            <person name="Plott C."/>
            <person name="Lovell J."/>
            <person name="Lin Y.M."/>
            <person name="Vaughn R."/>
            <person name="Liu B."/>
            <person name="Simpson S."/>
            <person name="Scheffler B.E."/>
            <person name="Wen L."/>
            <person name="Saski C.A."/>
            <person name="Grover C.E."/>
            <person name="Hu G."/>
            <person name="Conover J.L."/>
            <person name="Carlson J.W."/>
            <person name="Shu S."/>
            <person name="Boston L.B."/>
            <person name="Williams M."/>
            <person name="Peterson D.G."/>
            <person name="McGee K."/>
            <person name="Jones D.C."/>
            <person name="Wendel J.F."/>
            <person name="Stelly D.M."/>
            <person name="Grimwood J."/>
            <person name="Schmutz J."/>
        </authorList>
    </citation>
    <scope>NUCLEOTIDE SEQUENCE [LARGE SCALE GENOMIC DNA]</scope>
    <source>
        <strain evidence="1">cv. TM-1</strain>
    </source>
</reference>
<dbReference type="GO" id="GO:0009507">
    <property type="term" value="C:chloroplast"/>
    <property type="evidence" value="ECO:0000318"/>
    <property type="project" value="GO_Central"/>
</dbReference>
<dbReference type="GeneID" id="107930413"/>
<accession>A0A1U8LSL5</accession>
<dbReference type="GO" id="GO:0009644">
    <property type="term" value="P:response to high light intensity"/>
    <property type="evidence" value="ECO:0007669"/>
    <property type="project" value="InterPro"/>
</dbReference>
<sequence>MKLSSPHKHIRLSNLHPKNISFFIFFKKPSRALPITSHKQRKETPILPLSVREEKLLNKSSMAASTSVSVAGFKGSLGKSSFNGGEDYAMLAAKSAPNVVRIGKPVRAQPMMKNVNEGKGVFAPLVVVTRQIVGKKRFNQLRGKAIALHSQVINEFCKAIGADGKQRQGLIRLAKKNGEKLGFLA</sequence>
<dbReference type="Proteomes" id="UP000818029">
    <property type="component" value="Chromosome A09"/>
</dbReference>
<evidence type="ECO:0000313" key="1">
    <source>
        <dbReference type="Proteomes" id="UP000818029"/>
    </source>
</evidence>
<dbReference type="PANTHER" id="PTHR35709">
    <property type="entry name" value="PROTEIN PROTON GRADIENT REGULATION 5, CHLOROPLASTIC"/>
    <property type="match status" value="1"/>
</dbReference>
<keyword evidence="1" id="KW-1185">Reference proteome</keyword>
<dbReference type="KEGG" id="ghi:107930413"/>
<dbReference type="STRING" id="3635.A0A1U8LSL5"/>
<dbReference type="GO" id="GO:0009055">
    <property type="term" value="F:electron transfer activity"/>
    <property type="evidence" value="ECO:0000318"/>
    <property type="project" value="GO_Central"/>
</dbReference>
<protein>
    <submittedName>
        <fullName evidence="2">Protein PROTON GRADIENT REGULATION 5, chloroplastic</fullName>
    </submittedName>
</protein>
<dbReference type="AlphaFoldDB" id="A0A1U8LSL5"/>
<dbReference type="GO" id="GO:0009773">
    <property type="term" value="P:photosynthetic electron transport in photosystem I"/>
    <property type="evidence" value="ECO:0000318"/>
    <property type="project" value="GO_Central"/>
</dbReference>
<dbReference type="PaxDb" id="3635-A0A1U8LSL5"/>
<evidence type="ECO:0000313" key="2">
    <source>
        <dbReference type="RefSeq" id="XP_016717571.2"/>
    </source>
</evidence>
<name>A0A1U8LSL5_GOSHI</name>
<dbReference type="PANTHER" id="PTHR35709:SF1">
    <property type="entry name" value="PROTEIN PROTON GRADIENT REGULATION 5, CHLOROPLASTIC"/>
    <property type="match status" value="1"/>
</dbReference>
<proteinExistence type="predicted"/>
<reference evidence="2" key="2">
    <citation type="submission" date="2025-08" db="UniProtKB">
        <authorList>
            <consortium name="RefSeq"/>
        </authorList>
    </citation>
    <scope>IDENTIFICATION</scope>
</reference>
<dbReference type="RefSeq" id="XP_016717571.2">
    <property type="nucleotide sequence ID" value="XM_016862082.2"/>
</dbReference>
<gene>
    <name evidence="2" type="primary">LOC107930413</name>
</gene>
<organism evidence="1 2">
    <name type="scientific">Gossypium hirsutum</name>
    <name type="common">Upland cotton</name>
    <name type="synonym">Gossypium mexicanum</name>
    <dbReference type="NCBI Taxonomy" id="3635"/>
    <lineage>
        <taxon>Eukaryota</taxon>
        <taxon>Viridiplantae</taxon>
        <taxon>Streptophyta</taxon>
        <taxon>Embryophyta</taxon>
        <taxon>Tracheophyta</taxon>
        <taxon>Spermatophyta</taxon>
        <taxon>Magnoliopsida</taxon>
        <taxon>eudicotyledons</taxon>
        <taxon>Gunneridae</taxon>
        <taxon>Pentapetalae</taxon>
        <taxon>rosids</taxon>
        <taxon>malvids</taxon>
        <taxon>Malvales</taxon>
        <taxon>Malvaceae</taxon>
        <taxon>Malvoideae</taxon>
        <taxon>Gossypium</taxon>
    </lineage>
</organism>